<dbReference type="GO" id="GO:0050793">
    <property type="term" value="P:regulation of developmental process"/>
    <property type="evidence" value="ECO:0007669"/>
    <property type="project" value="UniProtKB-ARBA"/>
</dbReference>
<evidence type="ECO:0000259" key="9">
    <source>
        <dbReference type="PROSITE" id="PS50011"/>
    </source>
</evidence>
<evidence type="ECO:0000256" key="5">
    <source>
        <dbReference type="ARBA" id="ARBA00022840"/>
    </source>
</evidence>
<dbReference type="PANTHER" id="PTHR24416">
    <property type="entry name" value="TYROSINE-PROTEIN KINASE RECEPTOR"/>
    <property type="match status" value="1"/>
</dbReference>
<keyword evidence="6" id="KW-0472">Membrane</keyword>
<dbReference type="Gene3D" id="1.10.510.10">
    <property type="entry name" value="Transferase(Phosphotransferase) domain 1"/>
    <property type="match status" value="1"/>
</dbReference>
<dbReference type="SUPFAM" id="SSF56112">
    <property type="entry name" value="Protein kinase-like (PK-like)"/>
    <property type="match status" value="1"/>
</dbReference>
<dbReference type="GO" id="GO:0005886">
    <property type="term" value="C:plasma membrane"/>
    <property type="evidence" value="ECO:0000318"/>
    <property type="project" value="GO_Central"/>
</dbReference>
<dbReference type="OrthoDB" id="6352970at2759"/>
<proteinExistence type="predicted"/>
<comment type="subcellular location">
    <subcellularLocation>
        <location evidence="1">Endomembrane system</location>
    </subcellularLocation>
</comment>
<dbReference type="PROSITE" id="PS51257">
    <property type="entry name" value="PROKAR_LIPOPROTEIN"/>
    <property type="match status" value="1"/>
</dbReference>
<dbReference type="GO" id="GO:0005524">
    <property type="term" value="F:ATP binding"/>
    <property type="evidence" value="ECO:0007669"/>
    <property type="project" value="UniProtKB-KW"/>
</dbReference>
<dbReference type="STRING" id="6669.E9HGU7"/>
<dbReference type="AlphaFoldDB" id="E9HGU7"/>
<dbReference type="Gene3D" id="3.30.200.20">
    <property type="entry name" value="Phosphorylase Kinase, domain 1"/>
    <property type="match status" value="1"/>
</dbReference>
<dbReference type="GO" id="GO:0043410">
    <property type="term" value="P:positive regulation of MAPK cascade"/>
    <property type="evidence" value="ECO:0000318"/>
    <property type="project" value="GO_Central"/>
</dbReference>
<keyword evidence="5" id="KW-0067">ATP-binding</keyword>
<sequence>MKILMHLASHLNVVNLLGACTKDIDKGELLLIVEYYPDATLIRSVSTRDLISWSFQIARGMDYLASKKVLHGDLAARNVLLADDGVVKVADFGMARKMYLEGNYEKKGQGLMPIRWMAIESLTDRIFSSQSDVWSYGILLWELFSLGKVPYPGNWN</sequence>
<name>E9HGU7_DAPPU</name>
<keyword evidence="7" id="KW-0829">Tyrosine-protein kinase</keyword>
<dbReference type="PhylomeDB" id="E9HGU7"/>
<dbReference type="GO" id="GO:0030182">
    <property type="term" value="P:neuron differentiation"/>
    <property type="evidence" value="ECO:0007669"/>
    <property type="project" value="UniProtKB-ARBA"/>
</dbReference>
<dbReference type="GO" id="GO:0004714">
    <property type="term" value="F:transmembrane receptor protein tyrosine kinase activity"/>
    <property type="evidence" value="ECO:0000318"/>
    <property type="project" value="GO_Central"/>
</dbReference>
<feature type="domain" description="Protein kinase" evidence="9">
    <location>
        <begin position="1"/>
        <end position="156"/>
    </location>
</feature>
<evidence type="ECO:0000256" key="3">
    <source>
        <dbReference type="ARBA" id="ARBA00022741"/>
    </source>
</evidence>
<evidence type="ECO:0000256" key="2">
    <source>
        <dbReference type="ARBA" id="ARBA00022679"/>
    </source>
</evidence>
<dbReference type="Pfam" id="PF07714">
    <property type="entry name" value="PK_Tyr_Ser-Thr"/>
    <property type="match status" value="1"/>
</dbReference>
<keyword evidence="3" id="KW-0547">Nucleotide-binding</keyword>
<evidence type="ECO:0000256" key="6">
    <source>
        <dbReference type="ARBA" id="ARBA00023136"/>
    </source>
</evidence>
<dbReference type="InterPro" id="IPR008266">
    <property type="entry name" value="Tyr_kinase_AS"/>
</dbReference>
<dbReference type="GO" id="GO:0012505">
    <property type="term" value="C:endomembrane system"/>
    <property type="evidence" value="ECO:0007669"/>
    <property type="project" value="UniProtKB-SubCell"/>
</dbReference>
<accession>E9HGU7</accession>
<organism evidence="10 11">
    <name type="scientific">Daphnia pulex</name>
    <name type="common">Water flea</name>
    <dbReference type="NCBI Taxonomy" id="6669"/>
    <lineage>
        <taxon>Eukaryota</taxon>
        <taxon>Metazoa</taxon>
        <taxon>Ecdysozoa</taxon>
        <taxon>Arthropoda</taxon>
        <taxon>Crustacea</taxon>
        <taxon>Branchiopoda</taxon>
        <taxon>Diplostraca</taxon>
        <taxon>Cladocera</taxon>
        <taxon>Anomopoda</taxon>
        <taxon>Daphniidae</taxon>
        <taxon>Daphnia</taxon>
    </lineage>
</organism>
<dbReference type="OMA" id="IACGMER"/>
<protein>
    <recommendedName>
        <fullName evidence="9">Protein kinase domain-containing protein</fullName>
    </recommendedName>
</protein>
<dbReference type="eggNOG" id="KOG0200">
    <property type="taxonomic scope" value="Eukaryota"/>
</dbReference>
<evidence type="ECO:0000313" key="11">
    <source>
        <dbReference type="Proteomes" id="UP000000305"/>
    </source>
</evidence>
<dbReference type="HOGENOM" id="CLU_000288_7_40_1"/>
<dbReference type="Proteomes" id="UP000000305">
    <property type="component" value="Unassembled WGS sequence"/>
</dbReference>
<keyword evidence="2" id="KW-0808">Transferase</keyword>
<dbReference type="GO" id="GO:0048468">
    <property type="term" value="P:cell development"/>
    <property type="evidence" value="ECO:0007669"/>
    <property type="project" value="UniProtKB-ARBA"/>
</dbReference>
<dbReference type="PROSITE" id="PS00109">
    <property type="entry name" value="PROTEIN_KINASE_TYR"/>
    <property type="match status" value="1"/>
</dbReference>
<comment type="catalytic activity">
    <reaction evidence="8">
        <text>L-tyrosyl-[protein] + ATP = O-phospho-L-tyrosyl-[protein] + ADP + H(+)</text>
        <dbReference type="Rhea" id="RHEA:10596"/>
        <dbReference type="Rhea" id="RHEA-COMP:10136"/>
        <dbReference type="Rhea" id="RHEA-COMP:20101"/>
        <dbReference type="ChEBI" id="CHEBI:15378"/>
        <dbReference type="ChEBI" id="CHEBI:30616"/>
        <dbReference type="ChEBI" id="CHEBI:46858"/>
        <dbReference type="ChEBI" id="CHEBI:61978"/>
        <dbReference type="ChEBI" id="CHEBI:456216"/>
        <dbReference type="EC" id="2.7.10.1"/>
    </reaction>
</comment>
<dbReference type="InterPro" id="IPR050122">
    <property type="entry name" value="RTK"/>
</dbReference>
<dbReference type="InterPro" id="IPR011009">
    <property type="entry name" value="Kinase-like_dom_sf"/>
</dbReference>
<dbReference type="FunFam" id="3.30.200.20:FF:001891">
    <property type="match status" value="1"/>
</dbReference>
<dbReference type="InterPro" id="IPR000719">
    <property type="entry name" value="Prot_kinase_dom"/>
</dbReference>
<evidence type="ECO:0000256" key="7">
    <source>
        <dbReference type="ARBA" id="ARBA00023137"/>
    </source>
</evidence>
<keyword evidence="11" id="KW-1185">Reference proteome</keyword>
<dbReference type="PRINTS" id="PR00109">
    <property type="entry name" value="TYRKINASE"/>
</dbReference>
<dbReference type="KEGG" id="dpx:DAPPUDRAFT_130102"/>
<dbReference type="InParanoid" id="E9HGU7"/>
<dbReference type="GO" id="GO:0007169">
    <property type="term" value="P:cell surface receptor protein tyrosine kinase signaling pathway"/>
    <property type="evidence" value="ECO:0000318"/>
    <property type="project" value="GO_Central"/>
</dbReference>
<dbReference type="EMBL" id="GL732643">
    <property type="protein sequence ID" value="EFX69023.1"/>
    <property type="molecule type" value="Genomic_DNA"/>
</dbReference>
<keyword evidence="4" id="KW-0418">Kinase</keyword>
<evidence type="ECO:0000313" key="10">
    <source>
        <dbReference type="EMBL" id="EFX69023.1"/>
    </source>
</evidence>
<evidence type="ECO:0000256" key="8">
    <source>
        <dbReference type="ARBA" id="ARBA00051243"/>
    </source>
</evidence>
<dbReference type="GO" id="GO:0051130">
    <property type="term" value="P:positive regulation of cellular component organization"/>
    <property type="evidence" value="ECO:0007669"/>
    <property type="project" value="UniProtKB-ARBA"/>
</dbReference>
<dbReference type="PROSITE" id="PS50011">
    <property type="entry name" value="PROTEIN_KINASE_DOM"/>
    <property type="match status" value="1"/>
</dbReference>
<gene>
    <name evidence="10" type="ORF">DAPPUDRAFT_130102</name>
</gene>
<dbReference type="FunFam" id="1.10.510.10:FF:001512">
    <property type="entry name" value="Receptor tyrosine-protein kinase erbB-2"/>
    <property type="match status" value="1"/>
</dbReference>
<dbReference type="PANTHER" id="PTHR24416:SF600">
    <property type="entry name" value="PDGF- AND VEGF-RECEPTOR RELATED, ISOFORM J"/>
    <property type="match status" value="1"/>
</dbReference>
<reference evidence="10 11" key="1">
    <citation type="journal article" date="2011" name="Science">
        <title>The ecoresponsive genome of Daphnia pulex.</title>
        <authorList>
            <person name="Colbourne J.K."/>
            <person name="Pfrender M.E."/>
            <person name="Gilbert D."/>
            <person name="Thomas W.K."/>
            <person name="Tucker A."/>
            <person name="Oakley T.H."/>
            <person name="Tokishita S."/>
            <person name="Aerts A."/>
            <person name="Arnold G.J."/>
            <person name="Basu M.K."/>
            <person name="Bauer D.J."/>
            <person name="Caceres C.E."/>
            <person name="Carmel L."/>
            <person name="Casola C."/>
            <person name="Choi J.H."/>
            <person name="Detter J.C."/>
            <person name="Dong Q."/>
            <person name="Dusheyko S."/>
            <person name="Eads B.D."/>
            <person name="Frohlich T."/>
            <person name="Geiler-Samerotte K.A."/>
            <person name="Gerlach D."/>
            <person name="Hatcher P."/>
            <person name="Jogdeo S."/>
            <person name="Krijgsveld J."/>
            <person name="Kriventseva E.V."/>
            <person name="Kultz D."/>
            <person name="Laforsch C."/>
            <person name="Lindquist E."/>
            <person name="Lopez J."/>
            <person name="Manak J.R."/>
            <person name="Muller J."/>
            <person name="Pangilinan J."/>
            <person name="Patwardhan R.P."/>
            <person name="Pitluck S."/>
            <person name="Pritham E.J."/>
            <person name="Rechtsteiner A."/>
            <person name="Rho M."/>
            <person name="Rogozin I.B."/>
            <person name="Sakarya O."/>
            <person name="Salamov A."/>
            <person name="Schaack S."/>
            <person name="Shapiro H."/>
            <person name="Shiga Y."/>
            <person name="Skalitzky C."/>
            <person name="Smith Z."/>
            <person name="Souvorov A."/>
            <person name="Sung W."/>
            <person name="Tang Z."/>
            <person name="Tsuchiya D."/>
            <person name="Tu H."/>
            <person name="Vos H."/>
            <person name="Wang M."/>
            <person name="Wolf Y.I."/>
            <person name="Yamagata H."/>
            <person name="Yamada T."/>
            <person name="Ye Y."/>
            <person name="Shaw J.R."/>
            <person name="Andrews J."/>
            <person name="Crease T.J."/>
            <person name="Tang H."/>
            <person name="Lucas S.M."/>
            <person name="Robertson H.M."/>
            <person name="Bork P."/>
            <person name="Koonin E.V."/>
            <person name="Zdobnov E.M."/>
            <person name="Grigoriev I.V."/>
            <person name="Lynch M."/>
            <person name="Boore J.L."/>
        </authorList>
    </citation>
    <scope>NUCLEOTIDE SEQUENCE [LARGE SCALE GENOMIC DNA]</scope>
</reference>
<dbReference type="InterPro" id="IPR001245">
    <property type="entry name" value="Ser-Thr/Tyr_kinase_cat_dom"/>
</dbReference>
<evidence type="ECO:0000256" key="4">
    <source>
        <dbReference type="ARBA" id="ARBA00022777"/>
    </source>
</evidence>
<dbReference type="GO" id="GO:0043235">
    <property type="term" value="C:receptor complex"/>
    <property type="evidence" value="ECO:0000318"/>
    <property type="project" value="GO_Central"/>
</dbReference>
<evidence type="ECO:0000256" key="1">
    <source>
        <dbReference type="ARBA" id="ARBA00004308"/>
    </source>
</evidence>